<comment type="caution">
    <text evidence="4">The sequence shown here is derived from an EMBL/GenBank/DDBJ whole genome shotgun (WGS) entry which is preliminary data.</text>
</comment>
<feature type="domain" description="ABC transporter" evidence="3">
    <location>
        <begin position="2"/>
        <end position="224"/>
    </location>
</feature>
<organism evidence="4 5">
    <name type="scientific">Weissella cibaria</name>
    <dbReference type="NCBI Taxonomy" id="137591"/>
    <lineage>
        <taxon>Bacteria</taxon>
        <taxon>Bacillati</taxon>
        <taxon>Bacillota</taxon>
        <taxon>Bacilli</taxon>
        <taxon>Lactobacillales</taxon>
        <taxon>Lactobacillaceae</taxon>
        <taxon>Weissella</taxon>
    </lineage>
</organism>
<dbReference type="PANTHER" id="PTHR43158:SF1">
    <property type="entry name" value="ABC TRANSPORTER, ATP-BINDING PROTEIN"/>
    <property type="match status" value="1"/>
</dbReference>
<keyword evidence="2" id="KW-0067">ATP-binding</keyword>
<evidence type="ECO:0000256" key="2">
    <source>
        <dbReference type="ARBA" id="ARBA00022840"/>
    </source>
</evidence>
<dbReference type="Pfam" id="PF00005">
    <property type="entry name" value="ABC_tran"/>
    <property type="match status" value="1"/>
</dbReference>
<accession>A0A0D1KCK8</accession>
<gene>
    <name evidence="4" type="primary">ytrB</name>
    <name evidence="4" type="ORF">QX99_00108</name>
</gene>
<dbReference type="InterPro" id="IPR003439">
    <property type="entry name" value="ABC_transporter-like_ATP-bd"/>
</dbReference>
<dbReference type="PANTHER" id="PTHR43158">
    <property type="entry name" value="SKFA PEPTIDE EXPORT ATP-BINDING PROTEIN SKFE"/>
    <property type="match status" value="1"/>
</dbReference>
<dbReference type="STRING" id="137591.AO080_02425"/>
<evidence type="ECO:0000313" key="4">
    <source>
        <dbReference type="EMBL" id="KIU22604.1"/>
    </source>
</evidence>
<dbReference type="AlphaFoldDB" id="A0A0D1KCK8"/>
<dbReference type="Proteomes" id="UP000032287">
    <property type="component" value="Unassembled WGS sequence"/>
</dbReference>
<dbReference type="GO" id="GO:0005524">
    <property type="term" value="F:ATP binding"/>
    <property type="evidence" value="ECO:0007669"/>
    <property type="project" value="UniProtKB-KW"/>
</dbReference>
<dbReference type="InterPro" id="IPR003593">
    <property type="entry name" value="AAA+_ATPase"/>
</dbReference>
<proteinExistence type="predicted"/>
<evidence type="ECO:0000259" key="3">
    <source>
        <dbReference type="PROSITE" id="PS50893"/>
    </source>
</evidence>
<dbReference type="Gene3D" id="3.40.50.300">
    <property type="entry name" value="P-loop containing nucleotide triphosphate hydrolases"/>
    <property type="match status" value="1"/>
</dbReference>
<dbReference type="eggNOG" id="COG1131">
    <property type="taxonomic scope" value="Bacteria"/>
</dbReference>
<dbReference type="SUPFAM" id="SSF52540">
    <property type="entry name" value="P-loop containing nucleoside triphosphate hydrolases"/>
    <property type="match status" value="1"/>
</dbReference>
<dbReference type="EMBL" id="JWHU01000001">
    <property type="protein sequence ID" value="KIU22604.1"/>
    <property type="molecule type" value="Genomic_DNA"/>
</dbReference>
<dbReference type="SMART" id="SM00382">
    <property type="entry name" value="AAA"/>
    <property type="match status" value="1"/>
</dbReference>
<sequence length="236" mass="26773">MFKVAGLNYARGRCSVLQDINFESDAPEIIGVLGENGVGKTTLMRLIAGAVMPKKGASITLDGLAGYALKSAVAFIPNLNWVRKRDTIAEVLDFYRAGYPDFNQERWNEVNKTLRLNEQDQVSALSKGMLERLIFALTVSRDAKVFMLDEPFSGVDVLTRRKLLQTLIQWVPEDATILMSTHEIAEIEPVIDRVLILKDAHIIVDQTIDDIRDNEHMTLEQYYVQRYVEDNWGIEL</sequence>
<evidence type="ECO:0000256" key="1">
    <source>
        <dbReference type="ARBA" id="ARBA00022741"/>
    </source>
</evidence>
<dbReference type="GO" id="GO:0016887">
    <property type="term" value="F:ATP hydrolysis activity"/>
    <property type="evidence" value="ECO:0007669"/>
    <property type="project" value="InterPro"/>
</dbReference>
<dbReference type="InterPro" id="IPR027417">
    <property type="entry name" value="P-loop_NTPase"/>
</dbReference>
<keyword evidence="1" id="KW-0547">Nucleotide-binding</keyword>
<dbReference type="PROSITE" id="PS50893">
    <property type="entry name" value="ABC_TRANSPORTER_2"/>
    <property type="match status" value="1"/>
</dbReference>
<keyword evidence="5" id="KW-1185">Reference proteome</keyword>
<evidence type="ECO:0000313" key="5">
    <source>
        <dbReference type="Proteomes" id="UP000032287"/>
    </source>
</evidence>
<protein>
    <submittedName>
        <fullName evidence="4">YtrB protein</fullName>
    </submittedName>
</protein>
<name>A0A0D1KCK8_9LACO</name>
<dbReference type="PATRIC" id="fig|137591.25.peg.106"/>
<reference evidence="4 5" key="1">
    <citation type="journal article" date="2015" name="Microbiology (Mosc.)">
        <title>Genomics of the Weissella cibaria species with an examination of its metabolic traits.</title>
        <authorList>
            <person name="Lynch K.M."/>
            <person name="Lucid A."/>
            <person name="Arendt E.K."/>
            <person name="Sleator R.D."/>
            <person name="Lucey B."/>
            <person name="Coffey A."/>
        </authorList>
    </citation>
    <scope>NUCLEOTIDE SEQUENCE [LARGE SCALE GENOMIC DNA]</scope>
    <source>
        <strain evidence="4 5">MG1</strain>
    </source>
</reference>
<dbReference type="RefSeq" id="WP_043710482.1">
    <property type="nucleotide sequence ID" value="NZ_JALOCT010000002.1"/>
</dbReference>